<dbReference type="RefSeq" id="XP_958457.1">
    <property type="nucleotide sequence ID" value="XM_953364.1"/>
</dbReference>
<dbReference type="KEGG" id="ncr:NCU09950"/>
<dbReference type="GeneID" id="3874617"/>
<dbReference type="EMBL" id="CM002240">
    <property type="protein sequence ID" value="EAA29221.1"/>
    <property type="molecule type" value="Genomic_DNA"/>
</dbReference>
<reference evidence="1 2" key="1">
    <citation type="journal article" date="2003" name="Nature">
        <title>The genome sequence of the filamentous fungus Neurospora crassa.</title>
        <authorList>
            <person name="Galagan J.E."/>
            <person name="Calvo S.E."/>
            <person name="Borkovich K.A."/>
            <person name="Selker E.U."/>
            <person name="Read N.D."/>
            <person name="Jaffe D."/>
            <person name="FitzHugh W."/>
            <person name="Ma L.J."/>
            <person name="Smirnov S."/>
            <person name="Purcell S."/>
            <person name="Rehman B."/>
            <person name="Elkins T."/>
            <person name="Engels R."/>
            <person name="Wang S."/>
            <person name="Nielsen C.B."/>
            <person name="Butler J."/>
            <person name="Endrizzi M."/>
            <person name="Qui D."/>
            <person name="Ianakiev P."/>
            <person name="Bell-Pedersen D."/>
            <person name="Nelson M.A."/>
            <person name="Werner-Washburne M."/>
            <person name="Selitrennikoff C.P."/>
            <person name="Kinsey J.A."/>
            <person name="Braun E.L."/>
            <person name="Zelter A."/>
            <person name="Schulte U."/>
            <person name="Kothe G.O."/>
            <person name="Jedd G."/>
            <person name="Mewes W."/>
            <person name="Staben C."/>
            <person name="Marcotte E."/>
            <person name="Greenberg D."/>
            <person name="Roy A."/>
            <person name="Foley K."/>
            <person name="Naylor J."/>
            <person name="Stange-Thomann N."/>
            <person name="Barrett R."/>
            <person name="Gnerre S."/>
            <person name="Kamal M."/>
            <person name="Kamvysselis M."/>
            <person name="Mauceli E."/>
            <person name="Bielke C."/>
            <person name="Rudd S."/>
            <person name="Frishman D."/>
            <person name="Krystofova S."/>
            <person name="Rasmussen C."/>
            <person name="Metzenberg R.L."/>
            <person name="Perkins D.D."/>
            <person name="Kroken S."/>
            <person name="Cogoni C."/>
            <person name="Macino G."/>
            <person name="Catcheside D."/>
            <person name="Li W."/>
            <person name="Pratt R.J."/>
            <person name="Osmani S.A."/>
            <person name="DeSouza C.P."/>
            <person name="Glass L."/>
            <person name="Orbach M.J."/>
            <person name="Berglund J.A."/>
            <person name="Voelker R."/>
            <person name="Yarden O."/>
            <person name="Plamann M."/>
            <person name="Seiler S."/>
            <person name="Dunlap J."/>
            <person name="Radford A."/>
            <person name="Aramayo R."/>
            <person name="Natvig D.O."/>
            <person name="Alex L.A."/>
            <person name="Mannhaupt G."/>
            <person name="Ebbole D.J."/>
            <person name="Freitag M."/>
            <person name="Paulsen I."/>
            <person name="Sachs M.S."/>
            <person name="Lander E.S."/>
            <person name="Nusbaum C."/>
            <person name="Birren B."/>
        </authorList>
    </citation>
    <scope>NUCLEOTIDE SEQUENCE [LARGE SCALE GENOMIC DNA]</scope>
    <source>
        <strain evidence="2">ATCC 24698 / 74-OR23-1A / CBS 708.71 / DSM 1257 / FGSC 987</strain>
    </source>
</reference>
<dbReference type="OMA" id="WQLILEY"/>
<sequence length="141" mass="16872">METPRALKLIPLPELSITSQELSDFQAWNHGIWFHLSYYSLDGFLRENKSDDERRVVVRKRKYNDAVPDAPVISDENRRRCLLAYSIIWSSVKDLIPSVERSLNKRLCDHVQFDPMKLWQLILEYFKFRFPWEDMEFSSTT</sequence>
<dbReference type="InParanoid" id="Q7S1K5"/>
<evidence type="ECO:0000313" key="2">
    <source>
        <dbReference type="Proteomes" id="UP000001805"/>
    </source>
</evidence>
<dbReference type="AlphaFoldDB" id="Q7S1K5"/>
<dbReference type="PaxDb" id="5141-EFNCRP00000009665"/>
<accession>Q7S1K5</accession>
<dbReference type="Proteomes" id="UP000001805">
    <property type="component" value="Chromosome 2, Linkage Group V"/>
</dbReference>
<protein>
    <submittedName>
        <fullName evidence="1">Uncharacterized protein</fullName>
    </submittedName>
</protein>
<name>Q7S1K5_NEUCR</name>
<dbReference type="VEuPathDB" id="FungiDB:NCU09950"/>
<evidence type="ECO:0000313" key="1">
    <source>
        <dbReference type="EMBL" id="EAA29221.1"/>
    </source>
</evidence>
<dbReference type="OrthoDB" id="10487936at2759"/>
<organism evidence="1 2">
    <name type="scientific">Neurospora crassa (strain ATCC 24698 / 74-OR23-1A / CBS 708.71 / DSM 1257 / FGSC 987)</name>
    <dbReference type="NCBI Taxonomy" id="367110"/>
    <lineage>
        <taxon>Eukaryota</taxon>
        <taxon>Fungi</taxon>
        <taxon>Dikarya</taxon>
        <taxon>Ascomycota</taxon>
        <taxon>Pezizomycotina</taxon>
        <taxon>Sordariomycetes</taxon>
        <taxon>Sordariomycetidae</taxon>
        <taxon>Sordariales</taxon>
        <taxon>Sordariaceae</taxon>
        <taxon>Neurospora</taxon>
    </lineage>
</organism>
<gene>
    <name evidence="1" type="ORF">NCU09950</name>
</gene>
<proteinExistence type="predicted"/>
<keyword evidence="2" id="KW-1185">Reference proteome</keyword>
<dbReference type="HOGENOM" id="CLU_1886337_0_0_1"/>